<sequence length="218" mass="24077">MNKFKLLWVCGVFGLIAGCAKGSNGLPYEGWRLGLFAPNYMEVWIETADAVDVRDRVFKRAMSGTSAIQTPKNLKGNPRGWPSYPGWGKGKYVYGAAVRRLIYVRWQSLVEPQTYEAYIVIPTAIQQAMVKPEKAFCEFDGKWITDYRKGVTVGLAPGGIAKVWISGPCVSPIEVARVQGEVVKEGPSGGQTNGKYALPLEPETKAYIEKYGVPYGSW</sequence>
<dbReference type="PROSITE" id="PS51257">
    <property type="entry name" value="PROKAR_LIPOPROTEIN"/>
    <property type="match status" value="1"/>
</dbReference>
<organism evidence="1 2">
    <name type="scientific">Pseudomonas helleri</name>
    <dbReference type="NCBI Taxonomy" id="1608996"/>
    <lineage>
        <taxon>Bacteria</taxon>
        <taxon>Pseudomonadati</taxon>
        <taxon>Pseudomonadota</taxon>
        <taxon>Gammaproteobacteria</taxon>
        <taxon>Pseudomonadales</taxon>
        <taxon>Pseudomonadaceae</taxon>
        <taxon>Pseudomonas</taxon>
    </lineage>
</organism>
<evidence type="ECO:0000313" key="1">
    <source>
        <dbReference type="EMBL" id="MQT75654.1"/>
    </source>
</evidence>
<evidence type="ECO:0000313" key="2">
    <source>
        <dbReference type="Proteomes" id="UP000447574"/>
    </source>
</evidence>
<gene>
    <name evidence="1" type="ORF">GHO37_15235</name>
</gene>
<dbReference type="Proteomes" id="UP000447574">
    <property type="component" value="Unassembled WGS sequence"/>
</dbReference>
<dbReference type="RefSeq" id="WP_048390199.1">
    <property type="nucleotide sequence ID" value="NZ_JBQDSB010000040.1"/>
</dbReference>
<dbReference type="EMBL" id="WIWF01000056">
    <property type="protein sequence ID" value="MQT75654.1"/>
    <property type="molecule type" value="Genomic_DNA"/>
</dbReference>
<proteinExistence type="predicted"/>
<dbReference type="InterPro" id="IPR021326">
    <property type="entry name" value="DUF2931"/>
</dbReference>
<dbReference type="Pfam" id="PF11153">
    <property type="entry name" value="DUF2931"/>
    <property type="match status" value="1"/>
</dbReference>
<reference evidence="1 2" key="1">
    <citation type="submission" date="2019-10" db="EMBL/GenBank/DDBJ databases">
        <title>Evaluation of single-gene subtyping targets for Pseudomonas.</title>
        <authorList>
            <person name="Reichler S.J."/>
            <person name="Orsi R.H."/>
            <person name="Wiedmann M."/>
            <person name="Martin N.H."/>
            <person name="Murphy S.I."/>
        </authorList>
    </citation>
    <scope>NUCLEOTIDE SEQUENCE [LARGE SCALE GENOMIC DNA]</scope>
    <source>
        <strain evidence="1 2">FSL R10-2932</strain>
    </source>
</reference>
<accession>A0A7X2BUJ5</accession>
<dbReference type="AlphaFoldDB" id="A0A7X2BUJ5"/>
<name>A0A7X2BUJ5_9PSED</name>
<protein>
    <submittedName>
        <fullName evidence="1">DUF2931 family protein</fullName>
    </submittedName>
</protein>
<comment type="caution">
    <text evidence="1">The sequence shown here is derived from an EMBL/GenBank/DDBJ whole genome shotgun (WGS) entry which is preliminary data.</text>
</comment>